<keyword evidence="1" id="KW-1133">Transmembrane helix</keyword>
<dbReference type="STRING" id="1391654.AKJ09_07400"/>
<keyword evidence="3" id="KW-1185">Reference proteome</keyword>
<dbReference type="Pfam" id="PF03729">
    <property type="entry name" value="DUF308"/>
    <property type="match status" value="1"/>
</dbReference>
<dbReference type="Proteomes" id="UP000064967">
    <property type="component" value="Chromosome"/>
</dbReference>
<feature type="transmembrane region" description="Helical" evidence="1">
    <location>
        <begin position="154"/>
        <end position="173"/>
    </location>
</feature>
<dbReference type="InterPro" id="IPR052712">
    <property type="entry name" value="Acid_resist_chaperone_HdeD"/>
</dbReference>
<dbReference type="GO" id="GO:0005886">
    <property type="term" value="C:plasma membrane"/>
    <property type="evidence" value="ECO:0007669"/>
    <property type="project" value="TreeGrafter"/>
</dbReference>
<evidence type="ECO:0000256" key="1">
    <source>
        <dbReference type="SAM" id="Phobius"/>
    </source>
</evidence>
<feature type="transmembrane region" description="Helical" evidence="1">
    <location>
        <begin position="123"/>
        <end position="142"/>
    </location>
</feature>
<organism evidence="2 3">
    <name type="scientific">Labilithrix luteola</name>
    <dbReference type="NCBI Taxonomy" id="1391654"/>
    <lineage>
        <taxon>Bacteria</taxon>
        <taxon>Pseudomonadati</taxon>
        <taxon>Myxococcota</taxon>
        <taxon>Polyangia</taxon>
        <taxon>Polyangiales</taxon>
        <taxon>Labilitrichaceae</taxon>
        <taxon>Labilithrix</taxon>
    </lineage>
</organism>
<feature type="transmembrane region" description="Helical" evidence="1">
    <location>
        <begin position="37"/>
        <end position="58"/>
    </location>
</feature>
<dbReference type="PATRIC" id="fig|1391654.3.peg.7516"/>
<dbReference type="PANTHER" id="PTHR34989:SF1">
    <property type="entry name" value="PROTEIN HDED"/>
    <property type="match status" value="1"/>
</dbReference>
<sequence>MDEDRQTSSALLLRGAAGLLFGLLALAWPGAAFVTLLLLFGIYALVDAFASASFAVAVQHRDNGATFYFIRAVVGLSAGLLAFFFPTLAVYGFSLVVGAWAISAGTAELVLAARLRREGARPWWLGAAGVLALGCGAALLLAPLTGLTGVVEMGGMIAFLALLSGVASISVATRMHGEHGAAHA</sequence>
<keyword evidence="1" id="KW-0812">Transmembrane</keyword>
<name>A0A0K1Q510_9BACT</name>
<feature type="transmembrane region" description="Helical" evidence="1">
    <location>
        <begin position="91"/>
        <end position="111"/>
    </location>
</feature>
<feature type="transmembrane region" description="Helical" evidence="1">
    <location>
        <begin position="12"/>
        <end position="31"/>
    </location>
</feature>
<dbReference type="KEGG" id="llu:AKJ09_07400"/>
<evidence type="ECO:0000313" key="2">
    <source>
        <dbReference type="EMBL" id="AKV00737.1"/>
    </source>
</evidence>
<dbReference type="PANTHER" id="PTHR34989">
    <property type="entry name" value="PROTEIN HDED"/>
    <property type="match status" value="1"/>
</dbReference>
<dbReference type="EMBL" id="CP012333">
    <property type="protein sequence ID" value="AKV00737.1"/>
    <property type="molecule type" value="Genomic_DNA"/>
</dbReference>
<accession>A0A0K1Q510</accession>
<gene>
    <name evidence="2" type="ORF">AKJ09_07400</name>
</gene>
<dbReference type="InterPro" id="IPR005325">
    <property type="entry name" value="DUF308_memb"/>
</dbReference>
<feature type="transmembrane region" description="Helical" evidence="1">
    <location>
        <begin position="65"/>
        <end position="85"/>
    </location>
</feature>
<proteinExistence type="predicted"/>
<protein>
    <submittedName>
        <fullName evidence="2">Putative membrane protein</fullName>
    </submittedName>
</protein>
<reference evidence="2 3" key="1">
    <citation type="submission" date="2015-08" db="EMBL/GenBank/DDBJ databases">
        <authorList>
            <person name="Babu N.S."/>
            <person name="Beckwith C.J."/>
            <person name="Beseler K.G."/>
            <person name="Brison A."/>
            <person name="Carone J.V."/>
            <person name="Caskin T.P."/>
            <person name="Diamond M."/>
            <person name="Durham M.E."/>
            <person name="Foxe J.M."/>
            <person name="Go M."/>
            <person name="Henderson B.A."/>
            <person name="Jones I.B."/>
            <person name="McGettigan J.A."/>
            <person name="Micheletti S.J."/>
            <person name="Nasrallah M.E."/>
            <person name="Ortiz D."/>
            <person name="Piller C.R."/>
            <person name="Privatt S.R."/>
            <person name="Schneider S.L."/>
            <person name="Sharp S."/>
            <person name="Smith T.C."/>
            <person name="Stanton J.D."/>
            <person name="Ullery H.E."/>
            <person name="Wilson R.J."/>
            <person name="Serrano M.G."/>
            <person name="Buck G."/>
            <person name="Lee V."/>
            <person name="Wang Y."/>
            <person name="Carvalho R."/>
            <person name="Voegtly L."/>
            <person name="Shi R."/>
            <person name="Duckworth R."/>
            <person name="Johnson A."/>
            <person name="Loviza R."/>
            <person name="Walstead R."/>
            <person name="Shah Z."/>
            <person name="Kiflezghi M."/>
            <person name="Wade K."/>
            <person name="Ball S.L."/>
            <person name="Bradley K.W."/>
            <person name="Asai D.J."/>
            <person name="Bowman C.A."/>
            <person name="Russell D.A."/>
            <person name="Pope W.H."/>
            <person name="Jacobs-Sera D."/>
            <person name="Hendrix R.W."/>
            <person name="Hatfull G.F."/>
        </authorList>
    </citation>
    <scope>NUCLEOTIDE SEQUENCE [LARGE SCALE GENOMIC DNA]</scope>
    <source>
        <strain evidence="2 3">DSM 27648</strain>
    </source>
</reference>
<evidence type="ECO:0000313" key="3">
    <source>
        <dbReference type="Proteomes" id="UP000064967"/>
    </source>
</evidence>
<dbReference type="AlphaFoldDB" id="A0A0K1Q510"/>
<keyword evidence="1" id="KW-0472">Membrane</keyword>